<dbReference type="PANTHER" id="PTHR11941:SF54">
    <property type="entry name" value="ENOYL-COA HYDRATASE, MITOCHONDRIAL"/>
    <property type="match status" value="1"/>
</dbReference>
<dbReference type="SUPFAM" id="SSF52096">
    <property type="entry name" value="ClpP/crotonase"/>
    <property type="match status" value="1"/>
</dbReference>
<evidence type="ECO:0000256" key="2">
    <source>
        <dbReference type="ARBA" id="ARBA00023239"/>
    </source>
</evidence>
<dbReference type="EMBL" id="CP016171">
    <property type="protein sequence ID" value="ANN74883.1"/>
    <property type="molecule type" value="Genomic_DNA"/>
</dbReference>
<dbReference type="PANTHER" id="PTHR11941">
    <property type="entry name" value="ENOYL-COA HYDRATASE-RELATED"/>
    <property type="match status" value="1"/>
</dbReference>
<dbReference type="InterPro" id="IPR029045">
    <property type="entry name" value="ClpP/crotonase-like_dom_sf"/>
</dbReference>
<comment type="similarity">
    <text evidence="1 3">Belongs to the enoyl-CoA hydratase/isomerase family.</text>
</comment>
<dbReference type="Proteomes" id="UP000092213">
    <property type="component" value="Chromosome"/>
</dbReference>
<dbReference type="CDD" id="cd06558">
    <property type="entry name" value="crotonase-like"/>
    <property type="match status" value="1"/>
</dbReference>
<name>A0A193G5A9_9BORD</name>
<protein>
    <submittedName>
        <fullName evidence="4">Enoyl-CoA hydratase</fullName>
    </submittedName>
</protein>
<accession>A0A193G5A9</accession>
<sequence length="269" mass="29297">MSLTDPSRAFETLSLSSPFEGLLIVQLNRPSAANSISTTMGHELIAVFGELEAAPETYRCVVLTGAGDRIFCAGADLKEREGMSDEQFHTQHYLFERMGRAVYDCPVPILACVNGAAIAGGLELALACDFIVASDNARFGFSEVSRGIMPGGGGTQQLPRAIGVRRAKEAIFTGDYFGAAEALAMGLLNHVYPQSTLMEETLSLVKRILANAPVAVRQAKKAVTYGMQMDLRTGFFFEIEAYSRLISTEDRIEGIRAFNEKRPPRFIGR</sequence>
<dbReference type="InterPro" id="IPR014748">
    <property type="entry name" value="Enoyl-CoA_hydra_C"/>
</dbReference>
<dbReference type="GO" id="GO:0016836">
    <property type="term" value="F:hydro-lyase activity"/>
    <property type="evidence" value="ECO:0007669"/>
    <property type="project" value="UniProtKB-ARBA"/>
</dbReference>
<proteinExistence type="inferred from homology"/>
<dbReference type="Gene3D" id="1.10.12.10">
    <property type="entry name" value="Lyase 2-enoyl-coa Hydratase, Chain A, domain 2"/>
    <property type="match status" value="1"/>
</dbReference>
<evidence type="ECO:0000313" key="5">
    <source>
        <dbReference type="Proteomes" id="UP000092213"/>
    </source>
</evidence>
<dbReference type="Pfam" id="PF00378">
    <property type="entry name" value="ECH_1"/>
    <property type="match status" value="1"/>
</dbReference>
<gene>
    <name evidence="4" type="ORF">BAU08_17665</name>
</gene>
<evidence type="ECO:0000256" key="1">
    <source>
        <dbReference type="ARBA" id="ARBA00005254"/>
    </source>
</evidence>
<dbReference type="InterPro" id="IPR001753">
    <property type="entry name" value="Enoyl-CoA_hydra/iso"/>
</dbReference>
<organism evidence="4 5">
    <name type="scientific">Bordetella bronchialis</name>
    <dbReference type="NCBI Taxonomy" id="463025"/>
    <lineage>
        <taxon>Bacteria</taxon>
        <taxon>Pseudomonadati</taxon>
        <taxon>Pseudomonadota</taxon>
        <taxon>Betaproteobacteria</taxon>
        <taxon>Burkholderiales</taxon>
        <taxon>Alcaligenaceae</taxon>
        <taxon>Bordetella</taxon>
    </lineage>
</organism>
<reference evidence="4 5" key="1">
    <citation type="submission" date="2016-06" db="EMBL/GenBank/DDBJ databases">
        <title>Complete genome sequences of Bordetella bronchialis and Bordetella flabilis.</title>
        <authorList>
            <person name="LiPuma J.J."/>
            <person name="Spilker T."/>
        </authorList>
    </citation>
    <scope>NUCLEOTIDE SEQUENCE [LARGE SCALE GENOMIC DNA]</scope>
    <source>
        <strain evidence="4 5">AU17976</strain>
    </source>
</reference>
<dbReference type="Gene3D" id="3.90.226.10">
    <property type="entry name" value="2-enoyl-CoA Hydratase, Chain A, domain 1"/>
    <property type="match status" value="1"/>
</dbReference>
<dbReference type="STRING" id="463025.BAU08_17665"/>
<dbReference type="PROSITE" id="PS00166">
    <property type="entry name" value="ENOYL_COA_HYDRATASE"/>
    <property type="match status" value="1"/>
</dbReference>
<keyword evidence="2" id="KW-0456">Lyase</keyword>
<evidence type="ECO:0000313" key="4">
    <source>
        <dbReference type="EMBL" id="ANN74883.1"/>
    </source>
</evidence>
<dbReference type="InterPro" id="IPR018376">
    <property type="entry name" value="Enoyl-CoA_hyd/isom_CS"/>
</dbReference>
<dbReference type="FunFam" id="1.10.12.10:FF:000001">
    <property type="entry name" value="Probable enoyl-CoA hydratase, mitochondrial"/>
    <property type="match status" value="1"/>
</dbReference>
<dbReference type="FunFam" id="3.90.226.10:FF:000009">
    <property type="entry name" value="Carnitinyl-CoA dehydratase"/>
    <property type="match status" value="1"/>
</dbReference>
<dbReference type="GO" id="GO:0006635">
    <property type="term" value="P:fatty acid beta-oxidation"/>
    <property type="evidence" value="ECO:0007669"/>
    <property type="project" value="TreeGrafter"/>
</dbReference>
<dbReference type="AlphaFoldDB" id="A0A193G5A9"/>
<evidence type="ECO:0000256" key="3">
    <source>
        <dbReference type="RuleBase" id="RU003707"/>
    </source>
</evidence>